<name>A0A415GQ17_9BACT</name>
<reference evidence="1 2" key="1">
    <citation type="submission" date="2018-08" db="EMBL/GenBank/DDBJ databases">
        <title>A genome reference for cultivated species of the human gut microbiota.</title>
        <authorList>
            <person name="Zou Y."/>
            <person name="Xue W."/>
            <person name="Luo G."/>
        </authorList>
    </citation>
    <scope>NUCLEOTIDE SEQUENCE [LARGE SCALE GENOMIC DNA]</scope>
    <source>
        <strain evidence="1 2">AF42-9</strain>
    </source>
</reference>
<dbReference type="Proteomes" id="UP000286598">
    <property type="component" value="Unassembled WGS sequence"/>
</dbReference>
<organism evidence="1 2">
    <name type="scientific">Leyella stercorea</name>
    <dbReference type="NCBI Taxonomy" id="363265"/>
    <lineage>
        <taxon>Bacteria</taxon>
        <taxon>Pseudomonadati</taxon>
        <taxon>Bacteroidota</taxon>
        <taxon>Bacteroidia</taxon>
        <taxon>Bacteroidales</taxon>
        <taxon>Prevotellaceae</taxon>
        <taxon>Leyella</taxon>
    </lineage>
</organism>
<protein>
    <recommendedName>
        <fullName evidence="3">T9SS C-terminal target domain-containing protein</fullName>
    </recommendedName>
</protein>
<evidence type="ECO:0000313" key="1">
    <source>
        <dbReference type="EMBL" id="RHK52139.1"/>
    </source>
</evidence>
<proteinExistence type="predicted"/>
<sequence>MNAATLGSSSATVHLQGGNIVVSNPERAAVALYTVDGMLVASDGSCAETVTFRAAAHGKYIVKVGKQTIKLAF</sequence>
<evidence type="ECO:0000313" key="2">
    <source>
        <dbReference type="Proteomes" id="UP000286598"/>
    </source>
</evidence>
<dbReference type="EMBL" id="QRNO01000008">
    <property type="protein sequence ID" value="RHK52139.1"/>
    <property type="molecule type" value="Genomic_DNA"/>
</dbReference>
<comment type="caution">
    <text evidence="1">The sequence shown here is derived from an EMBL/GenBank/DDBJ whole genome shotgun (WGS) entry which is preliminary data.</text>
</comment>
<gene>
    <name evidence="1" type="ORF">DW060_02940</name>
</gene>
<keyword evidence="2" id="KW-1185">Reference proteome</keyword>
<accession>A0A415GQ17</accession>
<dbReference type="AlphaFoldDB" id="A0A415GQ17"/>
<evidence type="ECO:0008006" key="3">
    <source>
        <dbReference type="Google" id="ProtNLM"/>
    </source>
</evidence>